<keyword evidence="9" id="KW-1185">Reference proteome</keyword>
<evidence type="ECO:0000256" key="1">
    <source>
        <dbReference type="ARBA" id="ARBA00004370"/>
    </source>
</evidence>
<comment type="subcellular location">
    <subcellularLocation>
        <location evidence="1">Membrane</location>
    </subcellularLocation>
</comment>
<evidence type="ECO:0000313" key="9">
    <source>
        <dbReference type="Proteomes" id="UP000181901"/>
    </source>
</evidence>
<dbReference type="Proteomes" id="UP000181901">
    <property type="component" value="Unassembled WGS sequence"/>
</dbReference>
<dbReference type="InterPro" id="IPR013656">
    <property type="entry name" value="PAS_4"/>
</dbReference>
<dbReference type="InterPro" id="IPR003660">
    <property type="entry name" value="HAMP_dom"/>
</dbReference>
<dbReference type="Pfam" id="PF08448">
    <property type="entry name" value="PAS_4"/>
    <property type="match status" value="1"/>
</dbReference>
<feature type="domain" description="Methyl-accepting transducer" evidence="6">
    <location>
        <begin position="432"/>
        <end position="668"/>
    </location>
</feature>
<gene>
    <name evidence="8" type="primary">pctC_1</name>
    <name evidence="8" type="ORF">BerOc1_01422</name>
</gene>
<dbReference type="PANTHER" id="PTHR32089:SF112">
    <property type="entry name" value="LYSOZYME-LIKE PROTEIN-RELATED"/>
    <property type="match status" value="1"/>
</dbReference>
<name>A0A1J5NCQ3_9BACT</name>
<dbReference type="GO" id="GO:0007165">
    <property type="term" value="P:signal transduction"/>
    <property type="evidence" value="ECO:0007669"/>
    <property type="project" value="UniProtKB-KW"/>
</dbReference>
<reference evidence="8 9" key="1">
    <citation type="submission" date="2015-09" db="EMBL/GenBank/DDBJ databases">
        <title>Genome of Desulfovibrio dechloracetivorans BerOc1, a mercury methylating strain isolated from highly hydrocarbons and metals contaminated coastal sediments.</title>
        <authorList>
            <person name="Goni Urriza M."/>
            <person name="Gassie C."/>
            <person name="Bouchez O."/>
            <person name="Klopp C."/>
            <person name="Ranchou-Peyruse A."/>
            <person name="Remy G."/>
        </authorList>
    </citation>
    <scope>NUCLEOTIDE SEQUENCE [LARGE SCALE GENOMIC DNA]</scope>
    <source>
        <strain evidence="8 9">BerOc1</strain>
    </source>
</reference>
<dbReference type="Gene3D" id="6.10.340.10">
    <property type="match status" value="1"/>
</dbReference>
<feature type="transmembrane region" description="Helical" evidence="5">
    <location>
        <begin position="12"/>
        <end position="29"/>
    </location>
</feature>
<evidence type="ECO:0000256" key="3">
    <source>
        <dbReference type="ARBA" id="ARBA00029447"/>
    </source>
</evidence>
<dbReference type="PROSITE" id="PS50885">
    <property type="entry name" value="HAMP"/>
    <property type="match status" value="1"/>
</dbReference>
<evidence type="ECO:0000256" key="4">
    <source>
        <dbReference type="PROSITE-ProRule" id="PRU00284"/>
    </source>
</evidence>
<sequence length="704" mass="76530">MRFNDLSVKARLSIGFSLPALIFIGFALFQNRAVDNLSRLQQTEAEAANEMTSLVEMDSRLESINGYFSRALLRQNAPEAEKKVAEIRARAEEDLGLVETLGAKLGMEENVAQFAKSYNALLDLMSKDLLGLLGRYDTSRLRLASMSDRMERHFQASMEQLDALQASLAERIARQQAEFQQTRRDLFRTTAVIIAVCVLASILLSLFIALGISRPAKKALIYAREIAKGNFQAELDVRQKDEVGQLCMSLAGITEALKDMTRRFEETAEAITVGKLRTTAPADGLEGEFARILTRSNEIAEGLVRYLDTIPLPVMTVDTDLNVLFLNESGRTLGGFEDHAAYRALHCHDIFRTSDCRTENCSCTICMRTGEPTTSETDAHPGGQDLDIRYTGTPILDGKGRVVGAVEIVVDQTEVMTLQRKNARLARQAADISRTLAESSSDLGAQVEQASRGTLVQSERTTETATAMEEMNATVLEVARNAGRAAENTSQTRLKAGEGAEVVNSVVKAIREVQTHADRLKEDMTDLGRQADSIGTIIEVISDIADQTNLLALNAAIEAARAGEAGRGFAVVADEVRKLAEKTMTATTEVNGAIRAIQQASRTNIASTDTAATAVAESTRLADQALAMLDEIVSYSDDSSEQVQSIAAASEQQSASAEEINQATEDINRVSNETSQSMTRAAAAVGDLQRMVIELDDLIQQMAA</sequence>
<keyword evidence="5" id="KW-0812">Transmembrane</keyword>
<accession>A0A1J5NCQ3</accession>
<dbReference type="GO" id="GO:0006935">
    <property type="term" value="P:chemotaxis"/>
    <property type="evidence" value="ECO:0007669"/>
    <property type="project" value="UniProtKB-ARBA"/>
</dbReference>
<dbReference type="RefSeq" id="WP_071545007.1">
    <property type="nucleotide sequence ID" value="NZ_LKAQ01000004.1"/>
</dbReference>
<dbReference type="InterPro" id="IPR035965">
    <property type="entry name" value="PAS-like_dom_sf"/>
</dbReference>
<dbReference type="SUPFAM" id="SSF58104">
    <property type="entry name" value="Methyl-accepting chemotaxis protein (MCP) signaling domain"/>
    <property type="match status" value="1"/>
</dbReference>
<dbReference type="Gene3D" id="1.10.287.950">
    <property type="entry name" value="Methyl-accepting chemotaxis protein"/>
    <property type="match status" value="1"/>
</dbReference>
<protein>
    <submittedName>
        <fullName evidence="8">Methyl-accepting chemotaxis protein PctC</fullName>
    </submittedName>
</protein>
<comment type="caution">
    <text evidence="8">The sequence shown here is derived from an EMBL/GenBank/DDBJ whole genome shotgun (WGS) entry which is preliminary data.</text>
</comment>
<dbReference type="FunFam" id="1.10.287.950:FF:000001">
    <property type="entry name" value="Methyl-accepting chemotaxis sensory transducer"/>
    <property type="match status" value="1"/>
</dbReference>
<dbReference type="OrthoDB" id="9816383at2"/>
<keyword evidence="2 4" id="KW-0807">Transducer</keyword>
<keyword evidence="5" id="KW-0472">Membrane</keyword>
<dbReference type="CDD" id="cd06225">
    <property type="entry name" value="HAMP"/>
    <property type="match status" value="1"/>
</dbReference>
<dbReference type="SUPFAM" id="SSF55785">
    <property type="entry name" value="PYP-like sensor domain (PAS domain)"/>
    <property type="match status" value="1"/>
</dbReference>
<dbReference type="EMBL" id="LKAQ01000004">
    <property type="protein sequence ID" value="OIQ49497.1"/>
    <property type="molecule type" value="Genomic_DNA"/>
</dbReference>
<evidence type="ECO:0000256" key="2">
    <source>
        <dbReference type="ARBA" id="ARBA00023224"/>
    </source>
</evidence>
<dbReference type="Pfam" id="PF00015">
    <property type="entry name" value="MCPsignal"/>
    <property type="match status" value="1"/>
</dbReference>
<organism evidence="8 9">
    <name type="scientific">Pseudodesulfovibrio hydrargyri</name>
    <dbReference type="NCBI Taxonomy" id="2125990"/>
    <lineage>
        <taxon>Bacteria</taxon>
        <taxon>Pseudomonadati</taxon>
        <taxon>Thermodesulfobacteriota</taxon>
        <taxon>Desulfovibrionia</taxon>
        <taxon>Desulfovibrionales</taxon>
        <taxon>Desulfovibrionaceae</taxon>
    </lineage>
</organism>
<feature type="domain" description="HAMP" evidence="7">
    <location>
        <begin position="210"/>
        <end position="262"/>
    </location>
</feature>
<evidence type="ECO:0000256" key="5">
    <source>
        <dbReference type="SAM" id="Phobius"/>
    </source>
</evidence>
<dbReference type="PANTHER" id="PTHR32089">
    <property type="entry name" value="METHYL-ACCEPTING CHEMOTAXIS PROTEIN MCPB"/>
    <property type="match status" value="1"/>
</dbReference>
<proteinExistence type="inferred from homology"/>
<dbReference type="InterPro" id="IPR004089">
    <property type="entry name" value="MCPsignal_dom"/>
</dbReference>
<evidence type="ECO:0000259" key="7">
    <source>
        <dbReference type="PROSITE" id="PS50885"/>
    </source>
</evidence>
<dbReference type="Gene3D" id="3.30.450.20">
    <property type="entry name" value="PAS domain"/>
    <property type="match status" value="1"/>
</dbReference>
<comment type="similarity">
    <text evidence="3">Belongs to the methyl-accepting chemotaxis (MCP) protein family.</text>
</comment>
<evidence type="ECO:0000259" key="6">
    <source>
        <dbReference type="PROSITE" id="PS50111"/>
    </source>
</evidence>
<keyword evidence="5" id="KW-1133">Transmembrane helix</keyword>
<feature type="transmembrane region" description="Helical" evidence="5">
    <location>
        <begin position="191"/>
        <end position="212"/>
    </location>
</feature>
<dbReference type="PROSITE" id="PS50111">
    <property type="entry name" value="CHEMOTAXIS_TRANSDUC_2"/>
    <property type="match status" value="1"/>
</dbReference>
<evidence type="ECO:0000313" key="8">
    <source>
        <dbReference type="EMBL" id="OIQ49497.1"/>
    </source>
</evidence>
<dbReference type="GO" id="GO:0016020">
    <property type="term" value="C:membrane"/>
    <property type="evidence" value="ECO:0007669"/>
    <property type="project" value="UniProtKB-SubCell"/>
</dbReference>
<dbReference type="AlphaFoldDB" id="A0A1J5NCQ3"/>
<dbReference type="CDD" id="cd11386">
    <property type="entry name" value="MCP_signal"/>
    <property type="match status" value="1"/>
</dbReference>
<dbReference type="SMART" id="SM00283">
    <property type="entry name" value="MA"/>
    <property type="match status" value="1"/>
</dbReference>